<evidence type="ECO:0000313" key="2">
    <source>
        <dbReference type="EMBL" id="PMD51418.1"/>
    </source>
</evidence>
<dbReference type="EMBL" id="KZ613912">
    <property type="protein sequence ID" value="PMD51418.1"/>
    <property type="molecule type" value="Genomic_DNA"/>
</dbReference>
<keyword evidence="1" id="KW-0732">Signal</keyword>
<feature type="signal peptide" evidence="1">
    <location>
        <begin position="1"/>
        <end position="28"/>
    </location>
</feature>
<proteinExistence type="predicted"/>
<accession>A0A2J6SKW8</accession>
<feature type="chain" id="PRO_5014420445" description="Secreted protein" evidence="1">
    <location>
        <begin position="29"/>
        <end position="104"/>
    </location>
</feature>
<gene>
    <name evidence="2" type="ORF">K444DRAFT_231612</name>
</gene>
<dbReference type="Proteomes" id="UP000235371">
    <property type="component" value="Unassembled WGS sequence"/>
</dbReference>
<name>A0A2J6SKW8_9HELO</name>
<dbReference type="InParanoid" id="A0A2J6SKW8"/>
<dbReference type="GeneID" id="36579308"/>
<protein>
    <recommendedName>
        <fullName evidence="4">Secreted protein</fullName>
    </recommendedName>
</protein>
<keyword evidence="3" id="KW-1185">Reference proteome</keyword>
<evidence type="ECO:0008006" key="4">
    <source>
        <dbReference type="Google" id="ProtNLM"/>
    </source>
</evidence>
<evidence type="ECO:0000313" key="3">
    <source>
        <dbReference type="Proteomes" id="UP000235371"/>
    </source>
</evidence>
<sequence>MLPFTIRVITSSPLLLTPMLLLPDQLNAWLSLMQSFAIQNFPCLVGRSLPVLHRVPPTYELVICYNVQGTQMLWYLVPNDGHFHLGLSARLERQLRRLGIIRSV</sequence>
<organism evidence="2 3">
    <name type="scientific">Hyaloscypha bicolor E</name>
    <dbReference type="NCBI Taxonomy" id="1095630"/>
    <lineage>
        <taxon>Eukaryota</taxon>
        <taxon>Fungi</taxon>
        <taxon>Dikarya</taxon>
        <taxon>Ascomycota</taxon>
        <taxon>Pezizomycotina</taxon>
        <taxon>Leotiomycetes</taxon>
        <taxon>Helotiales</taxon>
        <taxon>Hyaloscyphaceae</taxon>
        <taxon>Hyaloscypha</taxon>
        <taxon>Hyaloscypha bicolor</taxon>
    </lineage>
</organism>
<dbReference type="RefSeq" id="XP_024728322.1">
    <property type="nucleotide sequence ID" value="XM_024871226.1"/>
</dbReference>
<reference evidence="2 3" key="1">
    <citation type="submission" date="2016-04" db="EMBL/GenBank/DDBJ databases">
        <title>A degradative enzymes factory behind the ericoid mycorrhizal symbiosis.</title>
        <authorList>
            <consortium name="DOE Joint Genome Institute"/>
            <person name="Martino E."/>
            <person name="Morin E."/>
            <person name="Grelet G."/>
            <person name="Kuo A."/>
            <person name="Kohler A."/>
            <person name="Daghino S."/>
            <person name="Barry K."/>
            <person name="Choi C."/>
            <person name="Cichocki N."/>
            <person name="Clum A."/>
            <person name="Copeland A."/>
            <person name="Hainaut M."/>
            <person name="Haridas S."/>
            <person name="Labutti K."/>
            <person name="Lindquist E."/>
            <person name="Lipzen A."/>
            <person name="Khouja H.-R."/>
            <person name="Murat C."/>
            <person name="Ohm R."/>
            <person name="Olson A."/>
            <person name="Spatafora J."/>
            <person name="Veneault-Fourrey C."/>
            <person name="Henrissat B."/>
            <person name="Grigoriev I."/>
            <person name="Martin F."/>
            <person name="Perotto S."/>
        </authorList>
    </citation>
    <scope>NUCLEOTIDE SEQUENCE [LARGE SCALE GENOMIC DNA]</scope>
    <source>
        <strain evidence="2 3">E</strain>
    </source>
</reference>
<evidence type="ECO:0000256" key="1">
    <source>
        <dbReference type="SAM" id="SignalP"/>
    </source>
</evidence>
<dbReference type="AlphaFoldDB" id="A0A2J6SKW8"/>